<dbReference type="InterPro" id="IPR030395">
    <property type="entry name" value="GP_PDE_dom"/>
</dbReference>
<reference evidence="4" key="1">
    <citation type="journal article" date="2019" name="Int. J. Syst. Evol. Microbiol.">
        <title>The Global Catalogue of Microorganisms (GCM) 10K type strain sequencing project: providing services to taxonomists for standard genome sequencing and annotation.</title>
        <authorList>
            <consortium name="The Broad Institute Genomics Platform"/>
            <consortium name="The Broad Institute Genome Sequencing Center for Infectious Disease"/>
            <person name="Wu L."/>
            <person name="Ma J."/>
        </authorList>
    </citation>
    <scope>NUCLEOTIDE SEQUENCE [LARGE SCALE GENOMIC DNA]</scope>
    <source>
        <strain evidence="4">KCTC 42953</strain>
    </source>
</reference>
<evidence type="ECO:0000259" key="2">
    <source>
        <dbReference type="PROSITE" id="PS51704"/>
    </source>
</evidence>
<dbReference type="PANTHER" id="PTHR43805">
    <property type="entry name" value="GLYCEROPHOSPHORYL DIESTER PHOSPHODIESTERASE"/>
    <property type="match status" value="1"/>
</dbReference>
<dbReference type="Gene3D" id="3.20.20.190">
    <property type="entry name" value="Phosphatidylinositol (PI) phosphodiesterase"/>
    <property type="match status" value="1"/>
</dbReference>
<dbReference type="RefSeq" id="WP_077411974.1">
    <property type="nucleotide sequence ID" value="NZ_JBHRTS010000006.1"/>
</dbReference>
<comment type="caution">
    <text evidence="3">The sequence shown here is derived from an EMBL/GenBank/DDBJ whole genome shotgun (WGS) entry which is preliminary data.</text>
</comment>
<sequence>MFSQYRILFSTLIMAMAVALFVLRNGYQGQPELIAHAGGGIERETYMNSLETINLNYQLGHRYFELDFSWTADDQLVLIHDWKKSYKRLFNNHSEQPPDSQAFVNMPMLNDHTPMTLADLVNWLKSHPDAHVLADIKDRNVAGLHHIKTHHPEISQQFIAQVFHPREYPEVRALGYDRVVYSLYKIRIPTVEIKTFIKEAELFALAMKTVQKDFDALLQTANDHRVFVYVQTINDIEQLRSLQQKGVNGIYTDFIYEKQGELVYQ</sequence>
<feature type="transmembrane region" description="Helical" evidence="1">
    <location>
        <begin position="7"/>
        <end position="27"/>
    </location>
</feature>
<proteinExistence type="predicted"/>
<dbReference type="SUPFAM" id="SSF51695">
    <property type="entry name" value="PLC-like phosphodiesterases"/>
    <property type="match status" value="1"/>
</dbReference>
<accession>A0ABV7JA70</accession>
<keyword evidence="4" id="KW-1185">Reference proteome</keyword>
<dbReference type="EMBL" id="JBHRTS010000006">
    <property type="protein sequence ID" value="MFC3195020.1"/>
    <property type="molecule type" value="Genomic_DNA"/>
</dbReference>
<gene>
    <name evidence="3" type="ORF">ACFODZ_12280</name>
</gene>
<evidence type="ECO:0000313" key="4">
    <source>
        <dbReference type="Proteomes" id="UP001595533"/>
    </source>
</evidence>
<organism evidence="3 4">
    <name type="scientific">Marinicella sediminis</name>
    <dbReference type="NCBI Taxonomy" id="1792834"/>
    <lineage>
        <taxon>Bacteria</taxon>
        <taxon>Pseudomonadati</taxon>
        <taxon>Pseudomonadota</taxon>
        <taxon>Gammaproteobacteria</taxon>
        <taxon>Lysobacterales</taxon>
        <taxon>Marinicellaceae</taxon>
        <taxon>Marinicella</taxon>
    </lineage>
</organism>
<dbReference type="PROSITE" id="PS51704">
    <property type="entry name" value="GP_PDE"/>
    <property type="match status" value="1"/>
</dbReference>
<dbReference type="InterPro" id="IPR017946">
    <property type="entry name" value="PLC-like_Pdiesterase_TIM-brl"/>
</dbReference>
<dbReference type="Proteomes" id="UP001595533">
    <property type="component" value="Unassembled WGS sequence"/>
</dbReference>
<evidence type="ECO:0000313" key="3">
    <source>
        <dbReference type="EMBL" id="MFC3195020.1"/>
    </source>
</evidence>
<keyword evidence="1" id="KW-0472">Membrane</keyword>
<name>A0ABV7JA70_9GAMM</name>
<protein>
    <submittedName>
        <fullName evidence="3">Glycerophosphodiester phosphodiesterase family protein</fullName>
    </submittedName>
</protein>
<keyword evidence="1" id="KW-0812">Transmembrane</keyword>
<keyword evidence="1" id="KW-1133">Transmembrane helix</keyword>
<dbReference type="Pfam" id="PF03009">
    <property type="entry name" value="GDPD"/>
    <property type="match status" value="1"/>
</dbReference>
<dbReference type="PANTHER" id="PTHR43805:SF1">
    <property type="entry name" value="GP-PDE DOMAIN-CONTAINING PROTEIN"/>
    <property type="match status" value="1"/>
</dbReference>
<evidence type="ECO:0000256" key="1">
    <source>
        <dbReference type="SAM" id="Phobius"/>
    </source>
</evidence>
<feature type="domain" description="GP-PDE" evidence="2">
    <location>
        <begin position="31"/>
        <end position="262"/>
    </location>
</feature>